<dbReference type="EMBL" id="DWZI01000043">
    <property type="protein sequence ID" value="HJA86278.1"/>
    <property type="molecule type" value="Genomic_DNA"/>
</dbReference>
<dbReference type="InterPro" id="IPR006860">
    <property type="entry name" value="FecR"/>
</dbReference>
<gene>
    <name evidence="4" type="ORF">H9950_08865</name>
</gene>
<feature type="domain" description="Protein FecR C-terminal" evidence="3">
    <location>
        <begin position="302"/>
        <end position="365"/>
    </location>
</feature>
<dbReference type="PANTHER" id="PTHR30273">
    <property type="entry name" value="PERIPLASMIC SIGNAL SENSOR AND SIGMA FACTOR ACTIVATOR FECR-RELATED"/>
    <property type="match status" value="1"/>
</dbReference>
<protein>
    <submittedName>
        <fullName evidence="4">FecR domain-containing protein</fullName>
    </submittedName>
</protein>
<evidence type="ECO:0000259" key="2">
    <source>
        <dbReference type="Pfam" id="PF04773"/>
    </source>
</evidence>
<dbReference type="PIRSF" id="PIRSF018266">
    <property type="entry name" value="FecR"/>
    <property type="match status" value="1"/>
</dbReference>
<reference evidence="4" key="1">
    <citation type="journal article" date="2021" name="PeerJ">
        <title>Extensive microbial diversity within the chicken gut microbiome revealed by metagenomics and culture.</title>
        <authorList>
            <person name="Gilroy R."/>
            <person name="Ravi A."/>
            <person name="Getino M."/>
            <person name="Pursley I."/>
            <person name="Horton D.L."/>
            <person name="Alikhan N.F."/>
            <person name="Baker D."/>
            <person name="Gharbi K."/>
            <person name="Hall N."/>
            <person name="Watson M."/>
            <person name="Adriaenssens E.M."/>
            <person name="Foster-Nyarko E."/>
            <person name="Jarju S."/>
            <person name="Secka A."/>
            <person name="Antonio M."/>
            <person name="Oren A."/>
            <person name="Chaudhuri R.R."/>
            <person name="La Ragione R."/>
            <person name="Hildebrand F."/>
            <person name="Pallen M.J."/>
        </authorList>
    </citation>
    <scope>NUCLEOTIDE SEQUENCE</scope>
    <source>
        <strain evidence="4">ChiHjej12B11-9795</strain>
    </source>
</reference>
<dbReference type="Pfam" id="PF04773">
    <property type="entry name" value="FecR"/>
    <property type="match status" value="1"/>
</dbReference>
<evidence type="ECO:0000313" key="5">
    <source>
        <dbReference type="Proteomes" id="UP000823862"/>
    </source>
</evidence>
<dbReference type="Proteomes" id="UP000823862">
    <property type="component" value="Unassembled WGS sequence"/>
</dbReference>
<accession>A0A9D2HY67</accession>
<dbReference type="InterPro" id="IPR032508">
    <property type="entry name" value="FecR_C"/>
</dbReference>
<dbReference type="FunFam" id="2.60.120.1440:FF:000001">
    <property type="entry name" value="Putative anti-sigma factor"/>
    <property type="match status" value="1"/>
</dbReference>
<keyword evidence="1" id="KW-0812">Transmembrane</keyword>
<keyword evidence="1" id="KW-1133">Transmembrane helix</keyword>
<organism evidence="4 5">
    <name type="scientific">Candidatus Bacteroides avicola</name>
    <dbReference type="NCBI Taxonomy" id="2838468"/>
    <lineage>
        <taxon>Bacteria</taxon>
        <taxon>Pseudomonadati</taxon>
        <taxon>Bacteroidota</taxon>
        <taxon>Bacteroidia</taxon>
        <taxon>Bacteroidales</taxon>
        <taxon>Bacteroidaceae</taxon>
        <taxon>Bacteroides</taxon>
    </lineage>
</organism>
<proteinExistence type="predicted"/>
<reference evidence="4" key="2">
    <citation type="submission" date="2021-04" db="EMBL/GenBank/DDBJ databases">
        <authorList>
            <person name="Gilroy R."/>
        </authorList>
    </citation>
    <scope>NUCLEOTIDE SEQUENCE</scope>
    <source>
        <strain evidence="4">ChiHjej12B11-9795</strain>
    </source>
</reference>
<dbReference type="InterPro" id="IPR012373">
    <property type="entry name" value="Ferrdict_sens_TM"/>
</dbReference>
<feature type="transmembrane region" description="Helical" evidence="1">
    <location>
        <begin position="65"/>
        <end position="85"/>
    </location>
</feature>
<dbReference type="Pfam" id="PF16344">
    <property type="entry name" value="FecR_C"/>
    <property type="match status" value="1"/>
</dbReference>
<keyword evidence="1" id="KW-0472">Membrane</keyword>
<feature type="domain" description="FecR protein" evidence="2">
    <location>
        <begin position="167"/>
        <end position="256"/>
    </location>
</feature>
<evidence type="ECO:0000313" key="4">
    <source>
        <dbReference type="EMBL" id="HJA86278.1"/>
    </source>
</evidence>
<name>A0A9D2HY67_9BACE</name>
<evidence type="ECO:0000256" key="1">
    <source>
        <dbReference type="SAM" id="Phobius"/>
    </source>
</evidence>
<dbReference type="GO" id="GO:0016989">
    <property type="term" value="F:sigma factor antagonist activity"/>
    <property type="evidence" value="ECO:0007669"/>
    <property type="project" value="TreeGrafter"/>
</dbReference>
<dbReference type="Gene3D" id="3.55.50.30">
    <property type="match status" value="1"/>
</dbReference>
<evidence type="ECO:0000259" key="3">
    <source>
        <dbReference type="Pfam" id="PF16344"/>
    </source>
</evidence>
<dbReference type="PANTHER" id="PTHR30273:SF2">
    <property type="entry name" value="PROTEIN FECR"/>
    <property type="match status" value="1"/>
</dbReference>
<sequence length="372" mass="41571">MENNKDSHKRQVDRKHELNEVAGRFIDRIRENDEVGAAEITDSFEEVMRQVEAGSTLRPMLSRRLWLSVASVAAVVAILWGAYWWTQQRQPASTVGLDSSLLSQMSDSMWTDKIVLNTGSRDFILNDDATVSYNDEGAVTVDRLQLADETVDDEDGQALNRLLVPYGTHADVTLSDGTRICVNAGSKLIYPRTFEGKKREVLLEGEAYLEVAPNAEMPFVVKTNGMDIRVLGTSFNVQAYRDAEDASVVLARGSVEVNMGGDTGNRVLLKPSERFVKDGQGFRVDEVDVAEYISWKDNFLLVRGKPVGTIFRQLERFYGCRIHVDSETAERLLSGKLNLAADVREVVESICLSLSLSYQCVSEKEFNIETVN</sequence>
<dbReference type="Gene3D" id="2.60.120.1440">
    <property type="match status" value="1"/>
</dbReference>
<comment type="caution">
    <text evidence="4">The sequence shown here is derived from an EMBL/GenBank/DDBJ whole genome shotgun (WGS) entry which is preliminary data.</text>
</comment>
<dbReference type="AlphaFoldDB" id="A0A9D2HY67"/>